<dbReference type="PROSITE" id="PS51257">
    <property type="entry name" value="PROKAR_LIPOPROTEIN"/>
    <property type="match status" value="1"/>
</dbReference>
<proteinExistence type="inferred from homology"/>
<evidence type="ECO:0000313" key="9">
    <source>
        <dbReference type="Proteomes" id="UP001150055"/>
    </source>
</evidence>
<reference evidence="8" key="1">
    <citation type="submission" date="2022-12" db="EMBL/GenBank/DDBJ databases">
        <title>Acinetobacter lactucae: Emerging opportunistic pathogenic species of genus Acinetobacter isolated from immunocompromised patients in clinical settings of India.</title>
        <authorList>
            <person name="Amar A.K."/>
            <person name="Sawant A.R."/>
            <person name="Meera M."/>
            <person name="Tomar A."/>
            <person name="Sistla S."/>
            <person name="Prashanth K."/>
        </authorList>
    </citation>
    <scope>NUCLEOTIDE SEQUENCE</scope>
    <source>
        <strain evidence="8">PKAL1828C</strain>
    </source>
</reference>
<sequence>MKSYKGKVQSVFYLSLISLLLYGCNNSDNNEEDIPKKIGVCDSSQLSKSFSDNNYKIISTEFFKKGDLLKLKGNTENTSIFAANNVCVVKVIVGPETNLQDKGEPSYSEGIGVEIWLPDPAKWNKRIHVKGGGGWVGGQHRNPNILVGITRSSAGSAADTATVEGAVSAVTDTGHVINNGSFAMNSDGSVNTKLWRDFAERGIHEMAVVSKLLTQQYYGEKQKYAYWNGFSTGGRQGLKEVQINPDDFDGVLAGAPAINWTKFIISELYPQIVMQRDLNGQLLTTEQLNLISNRANETCGQVNGQSYGYILDPSSCKYDPTKDTSILCGTSQIDSCLTSAQASAVNKIWYGQTEDGSVPDPINDNSFNFDLTANQKWFGLTRGTNLARLAGEKPFLHATDLVALIQQDSRVAQSNFINKTSNGLDQWKNLDYTTLNEVQKKGIALQSLFSDINTDLTDLSNFKNRGGKLIIYHGLADELIMPQGTMRYIKQLKSTMGENVVNSFMQAYFIPGMGHSFANGTANSNANVALVTNDELYKQLTNWVEKGIAPINLVATSASKDRSLPICLYPTKITYIAGDVNHVNSYKCE</sequence>
<keyword evidence="4" id="KW-0732">Signal</keyword>
<dbReference type="RefSeq" id="WP_274568802.1">
    <property type="nucleotide sequence ID" value="NZ_JALNTF010000012.1"/>
</dbReference>
<keyword evidence="5 8" id="KW-0378">Hydrolase</keyword>
<keyword evidence="7" id="KW-1015">Disulfide bond</keyword>
<protein>
    <submittedName>
        <fullName evidence="8">Tannase/feruloyl esterase family alpha/beta hydrolase</fullName>
    </submittedName>
</protein>
<dbReference type="Pfam" id="PF07519">
    <property type="entry name" value="Tannase"/>
    <property type="match status" value="1"/>
</dbReference>
<dbReference type="GO" id="GO:0046872">
    <property type="term" value="F:metal ion binding"/>
    <property type="evidence" value="ECO:0007669"/>
    <property type="project" value="UniProtKB-KW"/>
</dbReference>
<keyword evidence="6" id="KW-0106">Calcium</keyword>
<evidence type="ECO:0000256" key="5">
    <source>
        <dbReference type="ARBA" id="ARBA00022801"/>
    </source>
</evidence>
<dbReference type="PANTHER" id="PTHR33938:SF15">
    <property type="entry name" value="FERULOYL ESTERASE B-RELATED"/>
    <property type="match status" value="1"/>
</dbReference>
<organism evidence="8 9">
    <name type="scientific">Acinetobacter lactucae</name>
    <dbReference type="NCBI Taxonomy" id="1785128"/>
    <lineage>
        <taxon>Bacteria</taxon>
        <taxon>Pseudomonadati</taxon>
        <taxon>Pseudomonadota</taxon>
        <taxon>Gammaproteobacteria</taxon>
        <taxon>Moraxellales</taxon>
        <taxon>Moraxellaceae</taxon>
        <taxon>Acinetobacter</taxon>
        <taxon>Acinetobacter calcoaceticus/baumannii complex</taxon>
    </lineage>
</organism>
<evidence type="ECO:0000256" key="1">
    <source>
        <dbReference type="ARBA" id="ARBA00006249"/>
    </source>
</evidence>
<keyword evidence="3" id="KW-0479">Metal-binding</keyword>
<evidence type="ECO:0000256" key="7">
    <source>
        <dbReference type="ARBA" id="ARBA00023157"/>
    </source>
</evidence>
<evidence type="ECO:0000313" key="8">
    <source>
        <dbReference type="EMBL" id="MDD9321304.1"/>
    </source>
</evidence>
<dbReference type="EMBL" id="JALNTG010000058">
    <property type="protein sequence ID" value="MDD9321304.1"/>
    <property type="molecule type" value="Genomic_DNA"/>
</dbReference>
<dbReference type="GO" id="GO:0052689">
    <property type="term" value="F:carboxylic ester hydrolase activity"/>
    <property type="evidence" value="ECO:0007669"/>
    <property type="project" value="UniProtKB-KW"/>
</dbReference>
<name>A0AB35K737_9GAMM</name>
<dbReference type="SUPFAM" id="SSF53474">
    <property type="entry name" value="alpha/beta-Hydrolases"/>
    <property type="match status" value="1"/>
</dbReference>
<dbReference type="InterPro" id="IPR011118">
    <property type="entry name" value="Tannase/feruloyl_esterase"/>
</dbReference>
<dbReference type="InterPro" id="IPR029058">
    <property type="entry name" value="AB_hydrolase_fold"/>
</dbReference>
<gene>
    <name evidence="8" type="ORF">M0O54_14520</name>
</gene>
<comment type="similarity">
    <text evidence="1">Belongs to the tannase family.</text>
</comment>
<evidence type="ECO:0000256" key="3">
    <source>
        <dbReference type="ARBA" id="ARBA00022723"/>
    </source>
</evidence>
<accession>A0AB35K737</accession>
<dbReference type="Proteomes" id="UP001150055">
    <property type="component" value="Unassembled WGS sequence"/>
</dbReference>
<evidence type="ECO:0000256" key="6">
    <source>
        <dbReference type="ARBA" id="ARBA00022837"/>
    </source>
</evidence>
<keyword evidence="2" id="KW-0719">Serine esterase</keyword>
<dbReference type="PANTHER" id="PTHR33938">
    <property type="entry name" value="FERULOYL ESTERASE B-RELATED"/>
    <property type="match status" value="1"/>
</dbReference>
<evidence type="ECO:0000256" key="2">
    <source>
        <dbReference type="ARBA" id="ARBA00022487"/>
    </source>
</evidence>
<evidence type="ECO:0000256" key="4">
    <source>
        <dbReference type="ARBA" id="ARBA00022729"/>
    </source>
</evidence>
<dbReference type="AlphaFoldDB" id="A0AB35K737"/>
<comment type="caution">
    <text evidence="8">The sequence shown here is derived from an EMBL/GenBank/DDBJ whole genome shotgun (WGS) entry which is preliminary data.</text>
</comment>